<accession>A0ABW3VZG5</accession>
<protein>
    <submittedName>
        <fullName evidence="2">Phosphotransferase</fullName>
    </submittedName>
</protein>
<evidence type="ECO:0000259" key="1">
    <source>
        <dbReference type="Pfam" id="PF01636"/>
    </source>
</evidence>
<reference evidence="3" key="1">
    <citation type="journal article" date="2019" name="Int. J. Syst. Evol. Microbiol.">
        <title>The Global Catalogue of Microorganisms (GCM) 10K type strain sequencing project: providing services to taxonomists for standard genome sequencing and annotation.</title>
        <authorList>
            <consortium name="The Broad Institute Genomics Platform"/>
            <consortium name="The Broad Institute Genome Sequencing Center for Infectious Disease"/>
            <person name="Wu L."/>
            <person name="Ma J."/>
        </authorList>
    </citation>
    <scope>NUCLEOTIDE SEQUENCE [LARGE SCALE GENOMIC DNA]</scope>
    <source>
        <strain evidence="3">CCUG 52478</strain>
    </source>
</reference>
<dbReference type="Gene3D" id="3.90.1200.10">
    <property type="match status" value="1"/>
</dbReference>
<organism evidence="2 3">
    <name type="scientific">Nocardioides ginsengisoli</name>
    <dbReference type="NCBI Taxonomy" id="363868"/>
    <lineage>
        <taxon>Bacteria</taxon>
        <taxon>Bacillati</taxon>
        <taxon>Actinomycetota</taxon>
        <taxon>Actinomycetes</taxon>
        <taxon>Propionibacteriales</taxon>
        <taxon>Nocardioidaceae</taxon>
        <taxon>Nocardioides</taxon>
    </lineage>
</organism>
<keyword evidence="3" id="KW-1185">Reference proteome</keyword>
<evidence type="ECO:0000313" key="2">
    <source>
        <dbReference type="EMBL" id="MFD1248200.1"/>
    </source>
</evidence>
<dbReference type="RefSeq" id="WP_367920678.1">
    <property type="nucleotide sequence ID" value="NZ_BAABAC010000035.1"/>
</dbReference>
<dbReference type="EMBL" id="JBHTLX010000014">
    <property type="protein sequence ID" value="MFD1248200.1"/>
    <property type="molecule type" value="Genomic_DNA"/>
</dbReference>
<dbReference type="InterPro" id="IPR002575">
    <property type="entry name" value="Aminoglycoside_PTrfase"/>
</dbReference>
<sequence length="329" mass="35822">MTWTSAVWATDEFRAELRAFVAAAVGEPFRMELVAQRPWSTVWRVDAARGTSYVKQNCPGQAHEARLMTELARLAPSYLVPVVAADPDHDLLLTGDVGAPLAERPGAVDVATWCRIARSGAELQRLVAPYADRLALTRLLPADATTYVADAVGRLGALPPGDPRRLDPGVARRLEDLLPLVERWSDEVDELDLPITLLHNDLHPPNVVLTDTGPRFLDFADALLGEPLGGLTVPLTVARRDLGLRIDDPQLWRIADTALEVWSDVVPLPALRRALPAALQLGRLAKVEAWRRCVATMTPPEREQYGAAPADRLARLLECAPVGALAPLG</sequence>
<gene>
    <name evidence="2" type="ORF">ACFQ3F_10415</name>
</gene>
<dbReference type="SUPFAM" id="SSF56112">
    <property type="entry name" value="Protein kinase-like (PK-like)"/>
    <property type="match status" value="1"/>
</dbReference>
<dbReference type="Pfam" id="PF01636">
    <property type="entry name" value="APH"/>
    <property type="match status" value="1"/>
</dbReference>
<dbReference type="Proteomes" id="UP001597229">
    <property type="component" value="Unassembled WGS sequence"/>
</dbReference>
<dbReference type="InterPro" id="IPR011009">
    <property type="entry name" value="Kinase-like_dom_sf"/>
</dbReference>
<evidence type="ECO:0000313" key="3">
    <source>
        <dbReference type="Proteomes" id="UP001597229"/>
    </source>
</evidence>
<feature type="domain" description="Aminoglycoside phosphotransferase" evidence="1">
    <location>
        <begin position="41"/>
        <end position="228"/>
    </location>
</feature>
<name>A0ABW3VZG5_9ACTN</name>
<comment type="caution">
    <text evidence="2">The sequence shown here is derived from an EMBL/GenBank/DDBJ whole genome shotgun (WGS) entry which is preliminary data.</text>
</comment>
<proteinExistence type="predicted"/>